<dbReference type="AlphaFoldDB" id="A0A6S7ALX9"/>
<evidence type="ECO:0000313" key="2">
    <source>
        <dbReference type="EMBL" id="CAB3734417.1"/>
    </source>
</evidence>
<gene>
    <name evidence="2" type="ORF">LMG3441_04980</name>
</gene>
<protein>
    <submittedName>
        <fullName evidence="2">Uncharacterized protein</fullName>
    </submittedName>
</protein>
<dbReference type="Proteomes" id="UP000494269">
    <property type="component" value="Unassembled WGS sequence"/>
</dbReference>
<evidence type="ECO:0000313" key="3">
    <source>
        <dbReference type="Proteomes" id="UP000494269"/>
    </source>
</evidence>
<feature type="compositionally biased region" description="Low complexity" evidence="1">
    <location>
        <begin position="48"/>
        <end position="61"/>
    </location>
</feature>
<reference evidence="2 3" key="1">
    <citation type="submission" date="2020-04" db="EMBL/GenBank/DDBJ databases">
        <authorList>
            <person name="De Canck E."/>
        </authorList>
    </citation>
    <scope>NUCLEOTIDE SEQUENCE [LARGE SCALE GENOMIC DNA]</scope>
    <source>
        <strain evidence="2 3">LMG 3441</strain>
    </source>
</reference>
<keyword evidence="3" id="KW-1185">Reference proteome</keyword>
<sequence length="61" mass="6641">MALPALQNPYFGGHEPSLQDPAFLTGKFYRGVAAVRKISDQARKPRNSGSSSDFKKSTSAR</sequence>
<evidence type="ECO:0000256" key="1">
    <source>
        <dbReference type="SAM" id="MobiDB-lite"/>
    </source>
</evidence>
<proteinExistence type="predicted"/>
<organism evidence="2 3">
    <name type="scientific">Achromobacter kerstersii</name>
    <dbReference type="NCBI Taxonomy" id="1353890"/>
    <lineage>
        <taxon>Bacteria</taxon>
        <taxon>Pseudomonadati</taxon>
        <taxon>Pseudomonadota</taxon>
        <taxon>Betaproteobacteria</taxon>
        <taxon>Burkholderiales</taxon>
        <taxon>Alcaligenaceae</taxon>
        <taxon>Achromobacter</taxon>
    </lineage>
</organism>
<accession>A0A6S7ALX9</accession>
<dbReference type="EMBL" id="CADIJQ010000010">
    <property type="protein sequence ID" value="CAB3734417.1"/>
    <property type="molecule type" value="Genomic_DNA"/>
</dbReference>
<feature type="region of interest" description="Disordered" evidence="1">
    <location>
        <begin position="38"/>
        <end position="61"/>
    </location>
</feature>
<name>A0A6S7ALX9_9BURK</name>